<comment type="similarity">
    <text evidence="6">Belongs to the RnfG family.</text>
</comment>
<keyword evidence="5 6" id="KW-0249">Electron transport</keyword>
<reference evidence="9 10" key="1">
    <citation type="journal article" date="2019" name="Microbiome">
        <title>Annotated bacterial chromosomes from frame-shift-corrected long-read metagenomic data.</title>
        <authorList>
            <person name="Arumugam K."/>
            <person name="Bagci C."/>
            <person name="Bessarab I."/>
            <person name="Beier S."/>
            <person name="Buchfink B."/>
            <person name="Gorska A."/>
            <person name="Qiu G."/>
            <person name="Huson D.H."/>
            <person name="Williams R.B.H."/>
        </authorList>
    </citation>
    <scope>NUCLEOTIDE SEQUENCE [LARGE SCALE GENOMIC DNA]</scope>
    <source>
        <strain evidence="9">SSA1</strain>
    </source>
</reference>
<name>A0A7D5NBN2_9PROT</name>
<comment type="cofactor">
    <cofactor evidence="6">
        <name>FMN</name>
        <dbReference type="ChEBI" id="CHEBI:58210"/>
    </cofactor>
</comment>
<evidence type="ECO:0000256" key="2">
    <source>
        <dbReference type="ARBA" id="ARBA00022553"/>
    </source>
</evidence>
<comment type="function">
    <text evidence="6">Part of a membrane-bound complex that couples electron transfer with translocation of ions across the membrane.</text>
</comment>
<keyword evidence="6 7" id="KW-0472">Membrane</keyword>
<dbReference type="SMART" id="SM00900">
    <property type="entry name" value="FMN_bind"/>
    <property type="match status" value="1"/>
</dbReference>
<evidence type="ECO:0000256" key="6">
    <source>
        <dbReference type="HAMAP-Rule" id="MF_00479"/>
    </source>
</evidence>
<feature type="modified residue" description="FMN phosphoryl threonine" evidence="6">
    <location>
        <position position="178"/>
    </location>
</feature>
<evidence type="ECO:0000256" key="3">
    <source>
        <dbReference type="ARBA" id="ARBA00022630"/>
    </source>
</evidence>
<feature type="domain" description="FMN-binding" evidence="8">
    <location>
        <begin position="103"/>
        <end position="195"/>
    </location>
</feature>
<dbReference type="KEGG" id="acog:HWD57_08235"/>
<keyword evidence="6" id="KW-1003">Cell membrane</keyword>
<dbReference type="GO" id="GO:0010181">
    <property type="term" value="F:FMN binding"/>
    <property type="evidence" value="ECO:0007669"/>
    <property type="project" value="InterPro"/>
</dbReference>
<feature type="transmembrane region" description="Helical" evidence="7">
    <location>
        <begin position="12"/>
        <end position="34"/>
    </location>
</feature>
<dbReference type="Pfam" id="PF04205">
    <property type="entry name" value="FMN_bind"/>
    <property type="match status" value="1"/>
</dbReference>
<dbReference type="PANTHER" id="PTHR36118">
    <property type="entry name" value="ION-TRANSLOCATING OXIDOREDUCTASE COMPLEX SUBUNIT G"/>
    <property type="match status" value="1"/>
</dbReference>
<dbReference type="GO" id="GO:0005886">
    <property type="term" value="C:plasma membrane"/>
    <property type="evidence" value="ECO:0007669"/>
    <property type="project" value="UniProtKB-SubCell"/>
</dbReference>
<organism evidence="9 10">
    <name type="scientific">Candidatus Accumulibacter cognatus</name>
    <dbReference type="NCBI Taxonomy" id="2954383"/>
    <lineage>
        <taxon>Bacteria</taxon>
        <taxon>Pseudomonadati</taxon>
        <taxon>Pseudomonadota</taxon>
        <taxon>Betaproteobacteria</taxon>
        <taxon>Candidatus Accumulibacter</taxon>
    </lineage>
</organism>
<dbReference type="EC" id="7.-.-.-" evidence="6"/>
<dbReference type="InterPro" id="IPR007329">
    <property type="entry name" value="FMN-bd"/>
</dbReference>
<evidence type="ECO:0000256" key="7">
    <source>
        <dbReference type="SAM" id="Phobius"/>
    </source>
</evidence>
<dbReference type="NCBIfam" id="NF002519">
    <property type="entry name" value="PRK01908.1"/>
    <property type="match status" value="1"/>
</dbReference>
<evidence type="ECO:0000256" key="5">
    <source>
        <dbReference type="ARBA" id="ARBA00022982"/>
    </source>
</evidence>
<dbReference type="AlphaFoldDB" id="A0A7D5NBN2"/>
<evidence type="ECO:0000313" key="10">
    <source>
        <dbReference type="Proteomes" id="UP000509684"/>
    </source>
</evidence>
<keyword evidence="3 6" id="KW-0285">Flavoprotein</keyword>
<dbReference type="PANTHER" id="PTHR36118:SF1">
    <property type="entry name" value="ION-TRANSLOCATING OXIDOREDUCTASE COMPLEX SUBUNIT G"/>
    <property type="match status" value="1"/>
</dbReference>
<keyword evidence="4 6" id="KW-0288">FMN</keyword>
<dbReference type="HAMAP" id="MF_00479">
    <property type="entry name" value="RsxG_RnfG"/>
    <property type="match status" value="1"/>
</dbReference>
<dbReference type="GO" id="GO:0022900">
    <property type="term" value="P:electron transport chain"/>
    <property type="evidence" value="ECO:0007669"/>
    <property type="project" value="UniProtKB-UniRule"/>
</dbReference>
<comment type="subcellular location">
    <subcellularLocation>
        <location evidence="6">Cell inner membrane</location>
        <topology evidence="6">Single-pass membrane protein</topology>
    </subcellularLocation>
</comment>
<comment type="subunit">
    <text evidence="6">The complex is composed of six subunits: RnfA, RnfB, RnfC, RnfD, RnfE and RnfG.</text>
</comment>
<evidence type="ECO:0000259" key="8">
    <source>
        <dbReference type="SMART" id="SM00900"/>
    </source>
</evidence>
<dbReference type="GO" id="GO:0009055">
    <property type="term" value="F:electron transfer activity"/>
    <property type="evidence" value="ECO:0007669"/>
    <property type="project" value="InterPro"/>
</dbReference>
<accession>A0A7D5NBN2</accession>
<dbReference type="InterPro" id="IPR010209">
    <property type="entry name" value="Ion_transpt_RnfG/RsxG"/>
</dbReference>
<gene>
    <name evidence="9" type="primary">rsxG</name>
    <name evidence="6" type="synonym">rnfG</name>
    <name evidence="9" type="ORF">HWD57_08235</name>
</gene>
<keyword evidence="6" id="KW-1278">Translocase</keyword>
<keyword evidence="1 6" id="KW-0813">Transport</keyword>
<dbReference type="Proteomes" id="UP000509684">
    <property type="component" value="Chromosome"/>
</dbReference>
<dbReference type="NCBIfam" id="TIGR01947">
    <property type="entry name" value="rnfG"/>
    <property type="match status" value="1"/>
</dbReference>
<proteinExistence type="inferred from homology"/>
<dbReference type="EMBL" id="CP058708">
    <property type="protein sequence ID" value="QLH49773.1"/>
    <property type="molecule type" value="Genomic_DNA"/>
</dbReference>
<protein>
    <recommendedName>
        <fullName evidence="6">Ion-translocating oxidoreductase complex subunit G</fullName>
        <ecNumber evidence="6">7.-.-.-</ecNumber>
    </recommendedName>
    <alternativeName>
        <fullName evidence="6">Rnf electron transport complex subunit G</fullName>
    </alternativeName>
</protein>
<keyword evidence="6 7" id="KW-0812">Transmembrane</keyword>
<evidence type="ECO:0000313" key="9">
    <source>
        <dbReference type="EMBL" id="QLH49773.1"/>
    </source>
</evidence>
<evidence type="ECO:0000256" key="4">
    <source>
        <dbReference type="ARBA" id="ARBA00022643"/>
    </source>
</evidence>
<sequence>MKLAIAVLRDRLGYQGVSLGVVALVASAALAVAVSGTRERIVAAEARDLQASLSQVLPERFADNDLLADTLEIGNGDGSNKRVYLARRQGEVAAAIFQTSARGYAGDVLVLVGIDRAGVLLGARVLKHAETPGLGDKIDLAKSPWILSFNGLSLATLPAEKWAVKKDGGVFDQMAGATITPRAVVKAVKEGLDFFAAHRAEILQGGKTP</sequence>
<keyword evidence="6 7" id="KW-1133">Transmembrane helix</keyword>
<dbReference type="PIRSF" id="PIRSF006091">
    <property type="entry name" value="E_trnsport_RnfG"/>
    <property type="match status" value="1"/>
</dbReference>
<evidence type="ECO:0000256" key="1">
    <source>
        <dbReference type="ARBA" id="ARBA00022448"/>
    </source>
</evidence>
<keyword evidence="2 6" id="KW-0597">Phosphoprotein</keyword>
<keyword evidence="6" id="KW-0997">Cell inner membrane</keyword>